<gene>
    <name evidence="1" type="ORF">MA16_Dca009620</name>
</gene>
<reference evidence="1 2" key="1">
    <citation type="journal article" date="2016" name="Sci. Rep.">
        <title>The Dendrobium catenatum Lindl. genome sequence provides insights into polysaccharide synthase, floral development and adaptive evolution.</title>
        <authorList>
            <person name="Zhang G.Q."/>
            <person name="Xu Q."/>
            <person name="Bian C."/>
            <person name="Tsai W.C."/>
            <person name="Yeh C.M."/>
            <person name="Liu K.W."/>
            <person name="Yoshida K."/>
            <person name="Zhang L.S."/>
            <person name="Chang S.B."/>
            <person name="Chen F."/>
            <person name="Shi Y."/>
            <person name="Su Y.Y."/>
            <person name="Zhang Y.Q."/>
            <person name="Chen L.J."/>
            <person name="Yin Y."/>
            <person name="Lin M."/>
            <person name="Huang H."/>
            <person name="Deng H."/>
            <person name="Wang Z.W."/>
            <person name="Zhu S.L."/>
            <person name="Zhao X."/>
            <person name="Deng C."/>
            <person name="Niu S.C."/>
            <person name="Huang J."/>
            <person name="Wang M."/>
            <person name="Liu G.H."/>
            <person name="Yang H.J."/>
            <person name="Xiao X.J."/>
            <person name="Hsiao Y.Y."/>
            <person name="Wu W.L."/>
            <person name="Chen Y.Y."/>
            <person name="Mitsuda N."/>
            <person name="Ohme-Takagi M."/>
            <person name="Luo Y.B."/>
            <person name="Van de Peer Y."/>
            <person name="Liu Z.J."/>
        </authorList>
    </citation>
    <scope>NUCLEOTIDE SEQUENCE [LARGE SCALE GENOMIC DNA]</scope>
    <source>
        <tissue evidence="1">The whole plant</tissue>
    </source>
</reference>
<proteinExistence type="predicted"/>
<evidence type="ECO:0000313" key="2">
    <source>
        <dbReference type="Proteomes" id="UP000233837"/>
    </source>
</evidence>
<protein>
    <submittedName>
        <fullName evidence="1">Uncharacterized protein</fullName>
    </submittedName>
</protein>
<dbReference type="Proteomes" id="UP000233837">
    <property type="component" value="Unassembled WGS sequence"/>
</dbReference>
<organism evidence="1 2">
    <name type="scientific">Dendrobium catenatum</name>
    <dbReference type="NCBI Taxonomy" id="906689"/>
    <lineage>
        <taxon>Eukaryota</taxon>
        <taxon>Viridiplantae</taxon>
        <taxon>Streptophyta</taxon>
        <taxon>Embryophyta</taxon>
        <taxon>Tracheophyta</taxon>
        <taxon>Spermatophyta</taxon>
        <taxon>Magnoliopsida</taxon>
        <taxon>Liliopsida</taxon>
        <taxon>Asparagales</taxon>
        <taxon>Orchidaceae</taxon>
        <taxon>Epidendroideae</taxon>
        <taxon>Malaxideae</taxon>
        <taxon>Dendrobiinae</taxon>
        <taxon>Dendrobium</taxon>
    </lineage>
</organism>
<name>A0A2I0VSJ9_9ASPA</name>
<accession>A0A2I0VSJ9</accession>
<sequence length="60" mass="7065">MNLPLCVNVINVSHQSSPHQTFFFPNSITAQIRLLFIETLIEIRPFQNQRKKNSNQKNIR</sequence>
<reference evidence="1 2" key="2">
    <citation type="journal article" date="2017" name="Nature">
        <title>The Apostasia genome and the evolution of orchids.</title>
        <authorList>
            <person name="Zhang G.Q."/>
            <person name="Liu K.W."/>
            <person name="Li Z."/>
            <person name="Lohaus R."/>
            <person name="Hsiao Y.Y."/>
            <person name="Niu S.C."/>
            <person name="Wang J.Y."/>
            <person name="Lin Y.C."/>
            <person name="Xu Q."/>
            <person name="Chen L.J."/>
            <person name="Yoshida K."/>
            <person name="Fujiwara S."/>
            <person name="Wang Z.W."/>
            <person name="Zhang Y.Q."/>
            <person name="Mitsuda N."/>
            <person name="Wang M."/>
            <person name="Liu G.H."/>
            <person name="Pecoraro L."/>
            <person name="Huang H.X."/>
            <person name="Xiao X.J."/>
            <person name="Lin M."/>
            <person name="Wu X.Y."/>
            <person name="Wu W.L."/>
            <person name="Chen Y.Y."/>
            <person name="Chang S.B."/>
            <person name="Sakamoto S."/>
            <person name="Ohme-Takagi M."/>
            <person name="Yagi M."/>
            <person name="Zeng S.J."/>
            <person name="Shen C.Y."/>
            <person name="Yeh C.M."/>
            <person name="Luo Y.B."/>
            <person name="Tsai W.C."/>
            <person name="Van de Peer Y."/>
            <person name="Liu Z.J."/>
        </authorList>
    </citation>
    <scope>NUCLEOTIDE SEQUENCE [LARGE SCALE GENOMIC DNA]</scope>
    <source>
        <tissue evidence="1">The whole plant</tissue>
    </source>
</reference>
<dbReference type="AlphaFoldDB" id="A0A2I0VSJ9"/>
<keyword evidence="2" id="KW-1185">Reference proteome</keyword>
<evidence type="ECO:0000313" key="1">
    <source>
        <dbReference type="EMBL" id="PKU66378.1"/>
    </source>
</evidence>
<dbReference type="EMBL" id="KZ503270">
    <property type="protein sequence ID" value="PKU66378.1"/>
    <property type="molecule type" value="Genomic_DNA"/>
</dbReference>